<keyword evidence="3 10" id="KW-0808">Transferase</keyword>
<feature type="compositionally biased region" description="Low complexity" evidence="7">
    <location>
        <begin position="335"/>
        <end position="346"/>
    </location>
</feature>
<keyword evidence="6" id="KW-0067">ATP-binding</keyword>
<keyword evidence="8" id="KW-0812">Transmembrane</keyword>
<proteinExistence type="predicted"/>
<dbReference type="PROSITE" id="PS00108">
    <property type="entry name" value="PROTEIN_KINASE_ST"/>
    <property type="match status" value="1"/>
</dbReference>
<gene>
    <name evidence="10" type="ORF">ACFOWE_32195</name>
</gene>
<keyword evidence="5 10" id="KW-0418">Kinase</keyword>
<feature type="region of interest" description="Disordered" evidence="7">
    <location>
        <begin position="297"/>
        <end position="366"/>
    </location>
</feature>
<keyword evidence="8" id="KW-1133">Transmembrane helix</keyword>
<evidence type="ECO:0000256" key="2">
    <source>
        <dbReference type="ARBA" id="ARBA00022527"/>
    </source>
</evidence>
<protein>
    <recommendedName>
        <fullName evidence="1">non-specific serine/threonine protein kinase</fullName>
        <ecNumber evidence="1">2.7.11.1</ecNumber>
    </recommendedName>
</protein>
<evidence type="ECO:0000256" key="8">
    <source>
        <dbReference type="SAM" id="Phobius"/>
    </source>
</evidence>
<dbReference type="SUPFAM" id="SSF56112">
    <property type="entry name" value="Protein kinase-like (PK-like)"/>
    <property type="match status" value="1"/>
</dbReference>
<dbReference type="InterPro" id="IPR011009">
    <property type="entry name" value="Kinase-like_dom_sf"/>
</dbReference>
<feature type="transmembrane region" description="Helical" evidence="8">
    <location>
        <begin position="372"/>
        <end position="393"/>
    </location>
</feature>
<dbReference type="SMART" id="SM00220">
    <property type="entry name" value="S_TKc"/>
    <property type="match status" value="1"/>
</dbReference>
<feature type="compositionally biased region" description="Low complexity" evidence="7">
    <location>
        <begin position="447"/>
        <end position="463"/>
    </location>
</feature>
<feature type="domain" description="Protein kinase" evidence="9">
    <location>
        <begin position="9"/>
        <end position="264"/>
    </location>
</feature>
<keyword evidence="4" id="KW-0547">Nucleotide-binding</keyword>
<dbReference type="InterPro" id="IPR008271">
    <property type="entry name" value="Ser/Thr_kinase_AS"/>
</dbReference>
<dbReference type="EMBL" id="JBHSBM010000075">
    <property type="protein sequence ID" value="MFC4062967.1"/>
    <property type="molecule type" value="Genomic_DNA"/>
</dbReference>
<dbReference type="EC" id="2.7.11.1" evidence="1"/>
<dbReference type="GO" id="GO:0004674">
    <property type="term" value="F:protein serine/threonine kinase activity"/>
    <property type="evidence" value="ECO:0007669"/>
    <property type="project" value="UniProtKB-EC"/>
</dbReference>
<dbReference type="PANTHER" id="PTHR43289">
    <property type="entry name" value="MITOGEN-ACTIVATED PROTEIN KINASE KINASE KINASE 20-RELATED"/>
    <property type="match status" value="1"/>
</dbReference>
<dbReference type="PANTHER" id="PTHR43289:SF6">
    <property type="entry name" value="SERINE_THREONINE-PROTEIN KINASE NEKL-3"/>
    <property type="match status" value="1"/>
</dbReference>
<name>A0ABV8IIZ8_9ACTN</name>
<keyword evidence="8" id="KW-0472">Membrane</keyword>
<reference evidence="11" key="1">
    <citation type="journal article" date="2019" name="Int. J. Syst. Evol. Microbiol.">
        <title>The Global Catalogue of Microorganisms (GCM) 10K type strain sequencing project: providing services to taxonomists for standard genome sequencing and annotation.</title>
        <authorList>
            <consortium name="The Broad Institute Genomics Platform"/>
            <consortium name="The Broad Institute Genome Sequencing Center for Infectious Disease"/>
            <person name="Wu L."/>
            <person name="Ma J."/>
        </authorList>
    </citation>
    <scope>NUCLEOTIDE SEQUENCE [LARGE SCALE GENOMIC DNA]</scope>
    <source>
        <strain evidence="11">TBRC 4489</strain>
    </source>
</reference>
<comment type="caution">
    <text evidence="10">The sequence shown here is derived from an EMBL/GenBank/DDBJ whole genome shotgun (WGS) entry which is preliminary data.</text>
</comment>
<dbReference type="Pfam" id="PF00069">
    <property type="entry name" value="Pkinase"/>
    <property type="match status" value="1"/>
</dbReference>
<evidence type="ECO:0000313" key="10">
    <source>
        <dbReference type="EMBL" id="MFC4062967.1"/>
    </source>
</evidence>
<feature type="region of interest" description="Disordered" evidence="7">
    <location>
        <begin position="398"/>
        <end position="505"/>
    </location>
</feature>
<accession>A0ABV8IIZ8</accession>
<feature type="compositionally biased region" description="Low complexity" evidence="7">
    <location>
        <begin position="483"/>
        <end position="505"/>
    </location>
</feature>
<dbReference type="InterPro" id="IPR000719">
    <property type="entry name" value="Prot_kinase_dom"/>
</dbReference>
<evidence type="ECO:0000313" key="11">
    <source>
        <dbReference type="Proteomes" id="UP001595850"/>
    </source>
</evidence>
<evidence type="ECO:0000256" key="5">
    <source>
        <dbReference type="ARBA" id="ARBA00022777"/>
    </source>
</evidence>
<dbReference type="Gene3D" id="3.30.200.20">
    <property type="entry name" value="Phosphorylase Kinase, domain 1"/>
    <property type="match status" value="1"/>
</dbReference>
<dbReference type="PRINTS" id="PR01217">
    <property type="entry name" value="PRICHEXTENSN"/>
</dbReference>
<keyword evidence="11" id="KW-1185">Reference proteome</keyword>
<dbReference type="RefSeq" id="WP_377294557.1">
    <property type="nucleotide sequence ID" value="NZ_JBHSBM010000075.1"/>
</dbReference>
<dbReference type="PROSITE" id="PS50011">
    <property type="entry name" value="PROTEIN_KINASE_DOM"/>
    <property type="match status" value="1"/>
</dbReference>
<feature type="compositionally biased region" description="Low complexity" evidence="7">
    <location>
        <begin position="407"/>
        <end position="439"/>
    </location>
</feature>
<dbReference type="Gene3D" id="1.10.510.10">
    <property type="entry name" value="Transferase(Phosphotransferase) domain 1"/>
    <property type="match status" value="1"/>
</dbReference>
<evidence type="ECO:0000256" key="7">
    <source>
        <dbReference type="SAM" id="MobiDB-lite"/>
    </source>
</evidence>
<keyword evidence="2" id="KW-0723">Serine/threonine-protein kinase</keyword>
<evidence type="ECO:0000256" key="3">
    <source>
        <dbReference type="ARBA" id="ARBA00022679"/>
    </source>
</evidence>
<evidence type="ECO:0000259" key="9">
    <source>
        <dbReference type="PROSITE" id="PS50011"/>
    </source>
</evidence>
<feature type="compositionally biased region" description="Pro residues" evidence="7">
    <location>
        <begin position="464"/>
        <end position="482"/>
    </location>
</feature>
<evidence type="ECO:0000256" key="1">
    <source>
        <dbReference type="ARBA" id="ARBA00012513"/>
    </source>
</evidence>
<organism evidence="10 11">
    <name type="scientific">Planomonospora corallina</name>
    <dbReference type="NCBI Taxonomy" id="1806052"/>
    <lineage>
        <taxon>Bacteria</taxon>
        <taxon>Bacillati</taxon>
        <taxon>Actinomycetota</taxon>
        <taxon>Actinomycetes</taxon>
        <taxon>Streptosporangiales</taxon>
        <taxon>Streptosporangiaceae</taxon>
        <taxon>Planomonospora</taxon>
    </lineage>
</organism>
<sequence length="505" mass="51281">MTSLLGDRYRLLGRVAAGGMGEVWRARDELLGREVAVKLLHRHVAADPAFRGRFRTEARIAAGLAAPGIAQVYDYGEADDVAFLVMELVPGESLAAIIARNGALTPGDTLDVVYQTAMALNTAHSAGIIHRDIKPGNLLVTGTGAVKITDFGIARALEAAPVTQTGTILGTAQYVSPEQASGTALTPATDLYSLGVVAYECLAGRPPFTAENQVAIALMHLNEEPPPLPGSVPAPVRELVMACLAKDPARRPSGAPELAERAYALRESLTGAAGTTGAVISAGLGTLTDPAGWRVDPSAVPFSPARPQDPTVPGSVPAMDPGMDPVTGGPAVPRGTAASSGALAAGTGPGRNRTSPAGGTRAARGRRDVRRAGVITAVVAGCAAAVGLGALVVQRMDGPGDARESVRPPASEPPAATSPSATPSRSRPSATRTTVTPTTSPRPTPSPSATVSRSATPSARPTKSPTPSPTPTTPTPTPPPPTVTQTPTPTVTTEPGETVPPDGET</sequence>
<evidence type="ECO:0000256" key="4">
    <source>
        <dbReference type="ARBA" id="ARBA00022741"/>
    </source>
</evidence>
<evidence type="ECO:0000256" key="6">
    <source>
        <dbReference type="ARBA" id="ARBA00022840"/>
    </source>
</evidence>
<dbReference type="Proteomes" id="UP001595850">
    <property type="component" value="Unassembled WGS sequence"/>
</dbReference>
<dbReference type="CDD" id="cd14014">
    <property type="entry name" value="STKc_PknB_like"/>
    <property type="match status" value="1"/>
</dbReference>